<keyword evidence="5" id="KW-1185">Reference proteome</keyword>
<dbReference type="Pfam" id="PF00171">
    <property type="entry name" value="Aldedh"/>
    <property type="match status" value="1"/>
</dbReference>
<proteinExistence type="inferred from homology"/>
<dbReference type="InterPro" id="IPR016161">
    <property type="entry name" value="Ald_DH/histidinol_DH"/>
</dbReference>
<dbReference type="Gene3D" id="3.40.309.10">
    <property type="entry name" value="Aldehyde Dehydrogenase, Chain A, domain 2"/>
    <property type="match status" value="1"/>
</dbReference>
<dbReference type="InterPro" id="IPR016160">
    <property type="entry name" value="Ald_DH_CS_CYS"/>
</dbReference>
<dbReference type="Gene3D" id="3.40.605.10">
    <property type="entry name" value="Aldehyde Dehydrogenase, Chain A, domain 1"/>
    <property type="match status" value="1"/>
</dbReference>
<dbReference type="PROSITE" id="PS00070">
    <property type="entry name" value="ALDEHYDE_DEHYDR_CYS"/>
    <property type="match status" value="1"/>
</dbReference>
<comment type="caution">
    <text evidence="4">The sequence shown here is derived from an EMBL/GenBank/DDBJ whole genome shotgun (WGS) entry which is preliminary data.</text>
</comment>
<dbReference type="SUPFAM" id="SSF53720">
    <property type="entry name" value="ALDH-like"/>
    <property type="match status" value="1"/>
</dbReference>
<organism evidence="4 5">
    <name type="scientific">Bradyrhizobium iriomotense</name>
    <dbReference type="NCBI Taxonomy" id="441950"/>
    <lineage>
        <taxon>Bacteria</taxon>
        <taxon>Pseudomonadati</taxon>
        <taxon>Pseudomonadota</taxon>
        <taxon>Alphaproteobacteria</taxon>
        <taxon>Hyphomicrobiales</taxon>
        <taxon>Nitrobacteraceae</taxon>
        <taxon>Bradyrhizobium</taxon>
    </lineage>
</organism>
<evidence type="ECO:0000313" key="5">
    <source>
        <dbReference type="Proteomes" id="UP001156905"/>
    </source>
</evidence>
<dbReference type="PANTHER" id="PTHR43353">
    <property type="entry name" value="SUCCINATE-SEMIALDEHYDE DEHYDROGENASE, MITOCHONDRIAL"/>
    <property type="match status" value="1"/>
</dbReference>
<reference evidence="5" key="1">
    <citation type="journal article" date="2019" name="Int. J. Syst. Evol. Microbiol.">
        <title>The Global Catalogue of Microorganisms (GCM) 10K type strain sequencing project: providing services to taxonomists for standard genome sequencing and annotation.</title>
        <authorList>
            <consortium name="The Broad Institute Genomics Platform"/>
            <consortium name="The Broad Institute Genome Sequencing Center for Infectious Disease"/>
            <person name="Wu L."/>
            <person name="Ma J."/>
        </authorList>
    </citation>
    <scope>NUCLEOTIDE SEQUENCE [LARGE SCALE GENOMIC DNA]</scope>
    <source>
        <strain evidence="5">NBRC 102520</strain>
    </source>
</reference>
<dbReference type="InterPro" id="IPR016163">
    <property type="entry name" value="Ald_DH_C"/>
</dbReference>
<dbReference type="InterPro" id="IPR050740">
    <property type="entry name" value="Aldehyde_DH_Superfamily"/>
</dbReference>
<accession>A0ABQ6BCL2</accession>
<dbReference type="PANTHER" id="PTHR43353:SF5">
    <property type="entry name" value="SUCCINATE-SEMIALDEHYDE DEHYDROGENASE, MITOCHONDRIAL"/>
    <property type="match status" value="1"/>
</dbReference>
<protein>
    <submittedName>
        <fullName evidence="4">NAD-dependent succinate-semialdehyde dehydrogenase</fullName>
    </submittedName>
</protein>
<dbReference type="InterPro" id="IPR016162">
    <property type="entry name" value="Ald_DH_N"/>
</dbReference>
<evidence type="ECO:0000256" key="2">
    <source>
        <dbReference type="ARBA" id="ARBA00023002"/>
    </source>
</evidence>
<comment type="similarity">
    <text evidence="1">Belongs to the aldehyde dehydrogenase family.</text>
</comment>
<dbReference type="InterPro" id="IPR015590">
    <property type="entry name" value="Aldehyde_DH_dom"/>
</dbReference>
<keyword evidence="2" id="KW-0560">Oxidoreductase</keyword>
<evidence type="ECO:0000256" key="1">
    <source>
        <dbReference type="ARBA" id="ARBA00009986"/>
    </source>
</evidence>
<evidence type="ECO:0000313" key="4">
    <source>
        <dbReference type="EMBL" id="GLR92090.1"/>
    </source>
</evidence>
<name>A0ABQ6BCL2_9BRAD</name>
<evidence type="ECO:0000259" key="3">
    <source>
        <dbReference type="Pfam" id="PF00171"/>
    </source>
</evidence>
<sequence length="487" mass="52010">MAERRPRMSDNIDYKLFINGAWRLGSIGADLPLLNPATGHELGRVAVASATDLDDALTSAHASLLQWSNTPAGERGALLIRAARILKGKIDIAAAALSTEQGKTVAEAKGEYARAVEMLEWNGTHAAKTSAPYSIDERRIIVPEPIGVVAAFTPWNYPAVLNARKLGASIAAGCSVILKAAEETPSAGVYMIEALQEAGIPPGVVSLVFGDPPMISEHLLASPSVRAVSFTGSTPVGKQLAKIAARNLQRCVLELGGHSPVVVFEDADLSKAAWSISEYKFECAGQSCNAPSRILVARSIYKEFLAKLVRAAEKIRVGAPDDPETDMGPMANARRIEAMERLTKDAVDRGAKVETGGRRIGRPGFYWAPTILSNVHPESKVLREEPFGPILTVAAFDTIEEAIAEANDTEYGLASYFFTESPKVQKRMIRSLVAGAVSMNHLKGVSADAPNAGVKQSGYGYEGGVEGVRAFQNLKLVNGVKELLLSH</sequence>
<feature type="domain" description="Aldehyde dehydrogenase" evidence="3">
    <location>
        <begin position="31"/>
        <end position="477"/>
    </location>
</feature>
<dbReference type="Proteomes" id="UP001156905">
    <property type="component" value="Unassembled WGS sequence"/>
</dbReference>
<gene>
    <name evidence="4" type="ORF">GCM10007857_88090</name>
</gene>
<dbReference type="EMBL" id="BSOW01000065">
    <property type="protein sequence ID" value="GLR92090.1"/>
    <property type="molecule type" value="Genomic_DNA"/>
</dbReference>
<dbReference type="CDD" id="cd07103">
    <property type="entry name" value="ALDH_F5_SSADH_GabD"/>
    <property type="match status" value="1"/>
</dbReference>